<organism evidence="6 7">
    <name type="scientific">Flavobacterium aquaticum</name>
    <dbReference type="NCBI Taxonomy" id="1236486"/>
    <lineage>
        <taxon>Bacteria</taxon>
        <taxon>Pseudomonadati</taxon>
        <taxon>Bacteroidota</taxon>
        <taxon>Flavobacteriia</taxon>
        <taxon>Flavobacteriales</taxon>
        <taxon>Flavobacteriaceae</taxon>
        <taxon>Flavobacterium</taxon>
    </lineage>
</organism>
<keyword evidence="7" id="KW-1185">Reference proteome</keyword>
<dbReference type="OrthoDB" id="1360195at2"/>
<comment type="caution">
    <text evidence="6">The sequence shown here is derived from an EMBL/GenBank/DDBJ whole genome shotgun (WGS) entry which is preliminary data.</text>
</comment>
<keyword evidence="3 5" id="KW-1133">Transmembrane helix</keyword>
<evidence type="ECO:0000256" key="4">
    <source>
        <dbReference type="ARBA" id="ARBA00023136"/>
    </source>
</evidence>
<feature type="transmembrane region" description="Helical" evidence="5">
    <location>
        <begin position="30"/>
        <end position="50"/>
    </location>
</feature>
<feature type="transmembrane region" description="Helical" evidence="5">
    <location>
        <begin position="94"/>
        <end position="111"/>
    </location>
</feature>
<evidence type="ECO:0000256" key="5">
    <source>
        <dbReference type="SAM" id="Phobius"/>
    </source>
</evidence>
<dbReference type="InterPro" id="IPR006480">
    <property type="entry name" value="Phage_holin_4_1"/>
</dbReference>
<dbReference type="Pfam" id="PF05105">
    <property type="entry name" value="Phage_holin_4_1"/>
    <property type="match status" value="1"/>
</dbReference>
<name>A0A327YM47_9FLAO</name>
<comment type="subcellular location">
    <subcellularLocation>
        <location evidence="1">Membrane</location>
        <topology evidence="1">Multi-pass membrane protein</topology>
    </subcellularLocation>
</comment>
<evidence type="ECO:0000256" key="3">
    <source>
        <dbReference type="ARBA" id="ARBA00022989"/>
    </source>
</evidence>
<accession>A0A327YM47</accession>
<dbReference type="AlphaFoldDB" id="A0A327YM47"/>
<evidence type="ECO:0000256" key="1">
    <source>
        <dbReference type="ARBA" id="ARBA00004141"/>
    </source>
</evidence>
<feature type="transmembrane region" description="Helical" evidence="5">
    <location>
        <begin position="7"/>
        <end position="24"/>
    </location>
</feature>
<evidence type="ECO:0000313" key="7">
    <source>
        <dbReference type="Proteomes" id="UP000249620"/>
    </source>
</evidence>
<dbReference type="GO" id="GO:0016020">
    <property type="term" value="C:membrane"/>
    <property type="evidence" value="ECO:0007669"/>
    <property type="project" value="UniProtKB-SubCell"/>
</dbReference>
<sequence>MNTEISYYSLTFLKLALISTITFLSPIKGFLIIISLAVGFDTLFAIYTTIKLNGWKSYQSTKLFNIVVKTFFYMGTIVFAYLIDYFMIEKNLIWGIPNLITKITTMLWIYIEMKSWDETSQKLGNPPFLTIVNNIIKKAKTFKKDLNELKKDE</sequence>
<proteinExistence type="predicted"/>
<dbReference type="EMBL" id="QLMI01000005">
    <property type="protein sequence ID" value="RAK21611.1"/>
    <property type="molecule type" value="Genomic_DNA"/>
</dbReference>
<protein>
    <submittedName>
        <fullName evidence="6">Holin family protein</fullName>
    </submittedName>
</protein>
<dbReference type="Proteomes" id="UP000249620">
    <property type="component" value="Unassembled WGS sequence"/>
</dbReference>
<gene>
    <name evidence="6" type="ORF">B0I03_10543</name>
</gene>
<dbReference type="RefSeq" id="WP_111567071.1">
    <property type="nucleotide sequence ID" value="NZ_QLMI01000005.1"/>
</dbReference>
<keyword evidence="4 5" id="KW-0472">Membrane</keyword>
<evidence type="ECO:0000313" key="6">
    <source>
        <dbReference type="EMBL" id="RAK21611.1"/>
    </source>
</evidence>
<keyword evidence="2 5" id="KW-0812">Transmembrane</keyword>
<feature type="transmembrane region" description="Helical" evidence="5">
    <location>
        <begin position="71"/>
        <end position="88"/>
    </location>
</feature>
<evidence type="ECO:0000256" key="2">
    <source>
        <dbReference type="ARBA" id="ARBA00022692"/>
    </source>
</evidence>
<reference evidence="6 7" key="1">
    <citation type="submission" date="2018-06" db="EMBL/GenBank/DDBJ databases">
        <title>Genomic Encyclopedia of Type Strains, Phase III (KMG-III): the genomes of soil and plant-associated and newly described type strains.</title>
        <authorList>
            <person name="Whitman W."/>
        </authorList>
    </citation>
    <scope>NUCLEOTIDE SEQUENCE [LARGE SCALE GENOMIC DNA]</scope>
    <source>
        <strain evidence="6 7">CGMCC 1.12398</strain>
    </source>
</reference>